<dbReference type="EMBL" id="MKVH01000024">
    <property type="protein sequence ID" value="OJX56880.1"/>
    <property type="molecule type" value="Genomic_DNA"/>
</dbReference>
<comment type="caution">
    <text evidence="1">The sequence shown here is derived from an EMBL/GenBank/DDBJ whole genome shotgun (WGS) entry which is preliminary data.</text>
</comment>
<protein>
    <submittedName>
        <fullName evidence="1">Uncharacterized protein</fullName>
    </submittedName>
</protein>
<name>A0A1M3KWW5_9BACT</name>
<dbReference type="STRING" id="1895771.BGO89_10155"/>
<proteinExistence type="predicted"/>
<dbReference type="AlphaFoldDB" id="A0A1M3KWW5"/>
<reference evidence="1 2" key="1">
    <citation type="submission" date="2016-09" db="EMBL/GenBank/DDBJ databases">
        <title>Genome-resolved meta-omics ties microbial dynamics to process performance in biotechnology for thiocyanate degradation.</title>
        <authorList>
            <person name="Kantor R.S."/>
            <person name="Huddy R.J."/>
            <person name="Iyer R."/>
            <person name="Thomas B.C."/>
            <person name="Brown C.T."/>
            <person name="Anantharaman K."/>
            <person name="Tringe S."/>
            <person name="Hettich R.L."/>
            <person name="Harrison S.T."/>
            <person name="Banfield J.F."/>
        </authorList>
    </citation>
    <scope>NUCLEOTIDE SEQUENCE [LARGE SCALE GENOMIC DNA]</scope>
    <source>
        <strain evidence="1">59-99</strain>
    </source>
</reference>
<gene>
    <name evidence="1" type="ORF">BGO89_10155</name>
</gene>
<dbReference type="Proteomes" id="UP000184233">
    <property type="component" value="Unassembled WGS sequence"/>
</dbReference>
<evidence type="ECO:0000313" key="2">
    <source>
        <dbReference type="Proteomes" id="UP000184233"/>
    </source>
</evidence>
<accession>A0A1M3KWW5</accession>
<evidence type="ECO:0000313" key="1">
    <source>
        <dbReference type="EMBL" id="OJX56880.1"/>
    </source>
</evidence>
<organism evidence="1 2">
    <name type="scientific">Candidatus Kapaibacterium thiocyanatum</name>
    <dbReference type="NCBI Taxonomy" id="1895771"/>
    <lineage>
        <taxon>Bacteria</taxon>
        <taxon>Pseudomonadati</taxon>
        <taxon>Candidatus Kapaibacteriota</taxon>
        <taxon>Candidatus Kapaibacteriia</taxon>
        <taxon>Candidatus Kapaibacteriales</taxon>
        <taxon>Candidatus Kapaibacteriaceae</taxon>
        <taxon>Candidatus Kapaibacterium</taxon>
    </lineage>
</organism>
<sequence length="235" mass="26509">MNVLHVANGDLAVTDLQERFPGNSIAVWREILAIGPIDGPIANEAFWNLREAFIRTTYGADTSDYRTKVVEEFTRITATGRIRDLRLWFDEDLMCQINQAFLLYHLRPPYTMGARIHVRCSDSSIELHHEDLAYAARMWRIYAGGDAAEMALAVQEDAPPVLLPLREACRLHLGRVTGPDNPVASDVAILRSYIDQGITSSYDIMVRFLQEHPEYGYGDLQIEALLRSIGHPLQG</sequence>